<dbReference type="EMBL" id="JAPCKI010000001">
    <property type="protein sequence ID" value="MDD2176016.1"/>
    <property type="molecule type" value="Genomic_DNA"/>
</dbReference>
<comment type="caution">
    <text evidence="2">The sequence shown here is derived from an EMBL/GenBank/DDBJ whole genome shotgun (WGS) entry which is preliminary data.</text>
</comment>
<dbReference type="Gene3D" id="3.40.50.1820">
    <property type="entry name" value="alpha/beta hydrolase"/>
    <property type="match status" value="1"/>
</dbReference>
<keyword evidence="3" id="KW-1185">Reference proteome</keyword>
<feature type="chain" id="PRO_5047177001" description="Alpha/beta hydrolase" evidence="1">
    <location>
        <begin position="28"/>
        <end position="460"/>
    </location>
</feature>
<dbReference type="InterPro" id="IPR029058">
    <property type="entry name" value="AB_hydrolase_fold"/>
</dbReference>
<feature type="signal peptide" evidence="1">
    <location>
        <begin position="1"/>
        <end position="27"/>
    </location>
</feature>
<evidence type="ECO:0000256" key="1">
    <source>
        <dbReference type="SAM" id="SignalP"/>
    </source>
</evidence>
<organism evidence="2 3">
    <name type="scientific">Acidovorax benzenivorans</name>
    <dbReference type="NCBI Taxonomy" id="2987520"/>
    <lineage>
        <taxon>Bacteria</taxon>
        <taxon>Pseudomonadati</taxon>
        <taxon>Pseudomonadota</taxon>
        <taxon>Betaproteobacteria</taxon>
        <taxon>Burkholderiales</taxon>
        <taxon>Comamonadaceae</taxon>
        <taxon>Acidovorax</taxon>
    </lineage>
</organism>
<dbReference type="Proteomes" id="UP001148932">
    <property type="component" value="Unassembled WGS sequence"/>
</dbReference>
<protein>
    <recommendedName>
        <fullName evidence="4">Alpha/beta hydrolase</fullName>
    </recommendedName>
</protein>
<evidence type="ECO:0008006" key="4">
    <source>
        <dbReference type="Google" id="ProtNLM"/>
    </source>
</evidence>
<name>A0ABT5RS62_9BURK</name>
<reference evidence="2" key="1">
    <citation type="submission" date="2022-10" db="EMBL/GenBank/DDBJ databases">
        <title>Description of microaerobic benzene degrading bacteria.</title>
        <authorList>
            <person name="Bedics A."/>
            <person name="Tancsics A."/>
            <person name="Banerjee S."/>
        </authorList>
    </citation>
    <scope>NUCLEOTIDE SEQUENCE</scope>
    <source>
        <strain evidence="2">D2M1</strain>
    </source>
</reference>
<keyword evidence="1" id="KW-0732">Signal</keyword>
<gene>
    <name evidence="2" type="ORF">OIN59_01150</name>
</gene>
<accession>A0ABT5RS62</accession>
<sequence length="460" mass="49642">MTALLQICAWPRWTVAVPATLAAAVLAACAPVATQPRAVAEAAPTATPCPQDLAPIARCLSGKDSAGAYYLIAMPQQWNGHLVLHVHGGPALGAPKMERSVEDLGRWSIMVRAGYAWAGSTFRQGGVEVRAAAEDTERLRQIFVQHVAQPQRTVLHGQSWGASVAAKGAEMFQTTADGKRPYDAVLLTSGVLAGGTRSYDFRTDLRVVYQYLCHNHPRPTEAAYPLHIGLPSDAVMMQADLALRLNECLALNKPVAERTPEQQRKVQTLVDVLHIPASSIQGHMNWATFHFRDVVQHRTGGVSPFGNRGVLYRGSPDDAALNAAVLRYRADPAAVARFAQDTDLTGRIPVPVLTVKGVNDPTAFVELDAAFKVTMAQGGSAERLVQTFTQHNTHSYLSDPTYPTLMTALLRWVDGGDKPTPEGIARQCAGMEAPFGKGCAFMPGYVPAALNTRVADRERP</sequence>
<dbReference type="SUPFAM" id="SSF53474">
    <property type="entry name" value="alpha/beta-Hydrolases"/>
    <property type="match status" value="1"/>
</dbReference>
<evidence type="ECO:0000313" key="2">
    <source>
        <dbReference type="EMBL" id="MDD2176016.1"/>
    </source>
</evidence>
<evidence type="ECO:0000313" key="3">
    <source>
        <dbReference type="Proteomes" id="UP001148932"/>
    </source>
</evidence>
<proteinExistence type="predicted"/>
<dbReference type="RefSeq" id="WP_274106273.1">
    <property type="nucleotide sequence ID" value="NZ_JAPCKI010000001.1"/>
</dbReference>